<dbReference type="InterPro" id="IPR014004">
    <property type="entry name" value="Transpt-assoc_nodulatn_dom_bac"/>
</dbReference>
<evidence type="ECO:0000259" key="1">
    <source>
        <dbReference type="PROSITE" id="PS50914"/>
    </source>
</evidence>
<dbReference type="PANTHER" id="PTHR34606:SF15">
    <property type="entry name" value="BON DOMAIN-CONTAINING PROTEIN"/>
    <property type="match status" value="1"/>
</dbReference>
<reference evidence="2" key="1">
    <citation type="submission" date="2024-05" db="EMBL/GenBank/DDBJ databases">
        <authorList>
            <person name="Cai S.Y."/>
            <person name="Jin L.M."/>
            <person name="Li H.R."/>
        </authorList>
    </citation>
    <scope>NUCLEOTIDE SEQUENCE</scope>
    <source>
        <strain evidence="2">A5-74</strain>
    </source>
</reference>
<organism evidence="2">
    <name type="scientific">Nakamurella sp. A5-74</name>
    <dbReference type="NCBI Taxonomy" id="3158264"/>
    <lineage>
        <taxon>Bacteria</taxon>
        <taxon>Bacillati</taxon>
        <taxon>Actinomycetota</taxon>
        <taxon>Actinomycetes</taxon>
        <taxon>Nakamurellales</taxon>
        <taxon>Nakamurellaceae</taxon>
        <taxon>Nakamurella</taxon>
    </lineage>
</organism>
<dbReference type="RefSeq" id="WP_353651325.1">
    <property type="nucleotide sequence ID" value="NZ_CP159218.1"/>
</dbReference>
<dbReference type="InterPro" id="IPR051686">
    <property type="entry name" value="Lipoprotein_DolP"/>
</dbReference>
<dbReference type="Gene3D" id="3.30.1340.30">
    <property type="match status" value="3"/>
</dbReference>
<name>A0AAU8DUN3_9ACTN</name>
<feature type="domain" description="BON" evidence="1">
    <location>
        <begin position="154"/>
        <end position="222"/>
    </location>
</feature>
<gene>
    <name evidence="2" type="ORF">ABLG96_10810</name>
</gene>
<dbReference type="PROSITE" id="PS50914">
    <property type="entry name" value="BON"/>
    <property type="match status" value="2"/>
</dbReference>
<proteinExistence type="predicted"/>
<dbReference type="PANTHER" id="PTHR34606">
    <property type="entry name" value="BON DOMAIN-CONTAINING PROTEIN"/>
    <property type="match status" value="1"/>
</dbReference>
<feature type="domain" description="BON" evidence="1">
    <location>
        <begin position="8"/>
        <end position="76"/>
    </location>
</feature>
<dbReference type="InterPro" id="IPR007055">
    <property type="entry name" value="BON_dom"/>
</dbReference>
<dbReference type="Pfam" id="PF04972">
    <property type="entry name" value="BON"/>
    <property type="match status" value="3"/>
</dbReference>
<evidence type="ECO:0000313" key="2">
    <source>
        <dbReference type="EMBL" id="XCG65720.1"/>
    </source>
</evidence>
<dbReference type="SMART" id="SM00749">
    <property type="entry name" value="BON"/>
    <property type="match status" value="3"/>
</dbReference>
<sequence length="222" mass="22854">MTQTERTLDQALQEAVTDQLCRTPAVEEAAVGVGVLSGTVTLSGEVRTYPEKRAALAAALGVRGVTAVADELVVVRSSDLPSDSRIAVAASEALRSAVSVPDTVQAMVHDHAITLSGSVSWDFERTAARHAVASLAGVVGVWSTMTITHRGLASPAAAEVAITAALDRTASLDAGTIRVGVAGNEVTLSGTVRSAVERRQAEDAAWSCPGASTVQNLLIIRS</sequence>
<protein>
    <submittedName>
        <fullName evidence="2">BON domain-containing protein</fullName>
    </submittedName>
</protein>
<dbReference type="AlphaFoldDB" id="A0AAU8DUN3"/>
<accession>A0AAU8DUN3</accession>
<dbReference type="EMBL" id="CP159218">
    <property type="protein sequence ID" value="XCG65720.1"/>
    <property type="molecule type" value="Genomic_DNA"/>
</dbReference>